<dbReference type="InterPro" id="IPR000210">
    <property type="entry name" value="BTB/POZ_dom"/>
</dbReference>
<proteinExistence type="predicted"/>
<keyword evidence="3 4" id="KW-0862">Zinc</keyword>
<feature type="region of interest" description="Disordered" evidence="5">
    <location>
        <begin position="654"/>
        <end position="768"/>
    </location>
</feature>
<feature type="compositionally biased region" description="Low complexity" evidence="5">
    <location>
        <begin position="729"/>
        <end position="743"/>
    </location>
</feature>
<protein>
    <submittedName>
        <fullName evidence="9">AF4/FMR2 family member 4</fullName>
    </submittedName>
</protein>
<evidence type="ECO:0000256" key="3">
    <source>
        <dbReference type="ARBA" id="ARBA00022833"/>
    </source>
</evidence>
<dbReference type="GO" id="GO:0008270">
    <property type="term" value="F:zinc ion binding"/>
    <property type="evidence" value="ECO:0007669"/>
    <property type="project" value="UniProtKB-KW"/>
</dbReference>
<dbReference type="OrthoDB" id="354963at2759"/>
<feature type="compositionally biased region" description="Polar residues" evidence="5">
    <location>
        <begin position="227"/>
        <end position="248"/>
    </location>
</feature>
<feature type="compositionally biased region" description="Low complexity" evidence="5">
    <location>
        <begin position="285"/>
        <end position="302"/>
    </location>
</feature>
<dbReference type="AlphaFoldDB" id="A0A6P6S1I4"/>
<dbReference type="InterPro" id="IPR036855">
    <property type="entry name" value="Znf_CCCH_sf"/>
</dbReference>
<name>A0A6P6S1I4_9EIME</name>
<feature type="domain" description="BTB" evidence="6">
    <location>
        <begin position="24"/>
        <end position="102"/>
    </location>
</feature>
<evidence type="ECO:0000256" key="1">
    <source>
        <dbReference type="ARBA" id="ARBA00022723"/>
    </source>
</evidence>
<evidence type="ECO:0000256" key="4">
    <source>
        <dbReference type="PROSITE-ProRule" id="PRU00723"/>
    </source>
</evidence>
<reference evidence="9" key="1">
    <citation type="submission" date="2025-08" db="UniProtKB">
        <authorList>
            <consortium name="RefSeq"/>
        </authorList>
    </citation>
    <scope>IDENTIFICATION</scope>
</reference>
<dbReference type="RefSeq" id="XP_026193180.1">
    <property type="nucleotide sequence ID" value="XM_026337395.1"/>
</dbReference>
<feature type="compositionally biased region" description="Low complexity" evidence="5">
    <location>
        <begin position="249"/>
        <end position="264"/>
    </location>
</feature>
<keyword evidence="8" id="KW-1185">Reference proteome</keyword>
<feature type="compositionally biased region" description="Gly residues" evidence="5">
    <location>
        <begin position="492"/>
        <end position="501"/>
    </location>
</feature>
<feature type="zinc finger region" description="C3H1-type" evidence="4">
    <location>
        <begin position="770"/>
        <end position="798"/>
    </location>
</feature>
<dbReference type="SUPFAM" id="SSF90229">
    <property type="entry name" value="CCCH zinc finger"/>
    <property type="match status" value="1"/>
</dbReference>
<dbReference type="Proteomes" id="UP000515125">
    <property type="component" value="Unplaced"/>
</dbReference>
<evidence type="ECO:0000256" key="5">
    <source>
        <dbReference type="SAM" id="MobiDB-lite"/>
    </source>
</evidence>
<evidence type="ECO:0000259" key="7">
    <source>
        <dbReference type="PROSITE" id="PS50103"/>
    </source>
</evidence>
<feature type="zinc finger region" description="C3H1-type" evidence="4">
    <location>
        <begin position="806"/>
        <end position="833"/>
    </location>
</feature>
<feature type="compositionally biased region" description="Basic and acidic residues" evidence="5">
    <location>
        <begin position="658"/>
        <end position="673"/>
    </location>
</feature>
<feature type="compositionally biased region" description="Low complexity" evidence="5">
    <location>
        <begin position="869"/>
        <end position="884"/>
    </location>
</feature>
<keyword evidence="1 4" id="KW-0479">Metal-binding</keyword>
<feature type="compositionally biased region" description="Polar residues" evidence="5">
    <location>
        <begin position="271"/>
        <end position="281"/>
    </location>
</feature>
<feature type="domain" description="C3H1-type" evidence="7">
    <location>
        <begin position="770"/>
        <end position="798"/>
    </location>
</feature>
<feature type="domain" description="C3H1-type" evidence="7">
    <location>
        <begin position="806"/>
        <end position="833"/>
    </location>
</feature>
<evidence type="ECO:0000313" key="9">
    <source>
        <dbReference type="RefSeq" id="XP_026193180.1"/>
    </source>
</evidence>
<feature type="region of interest" description="Disordered" evidence="5">
    <location>
        <begin position="227"/>
        <end position="302"/>
    </location>
</feature>
<dbReference type="Gene3D" id="4.10.1000.10">
    <property type="entry name" value="Zinc finger, CCCH-type"/>
    <property type="match status" value="2"/>
</dbReference>
<dbReference type="PROSITE" id="PS50103">
    <property type="entry name" value="ZF_C3H1"/>
    <property type="match status" value="2"/>
</dbReference>
<evidence type="ECO:0000256" key="2">
    <source>
        <dbReference type="ARBA" id="ARBA00022771"/>
    </source>
</evidence>
<feature type="region of interest" description="Disordered" evidence="5">
    <location>
        <begin position="869"/>
        <end position="889"/>
    </location>
</feature>
<feature type="region of interest" description="Disordered" evidence="5">
    <location>
        <begin position="489"/>
        <end position="508"/>
    </location>
</feature>
<dbReference type="SUPFAM" id="SSF54695">
    <property type="entry name" value="POZ domain"/>
    <property type="match status" value="1"/>
</dbReference>
<dbReference type="InterPro" id="IPR000571">
    <property type="entry name" value="Znf_CCCH"/>
</dbReference>
<feature type="compositionally biased region" description="Low complexity" evidence="5">
    <location>
        <begin position="691"/>
        <end position="704"/>
    </location>
</feature>
<evidence type="ECO:0000259" key="6">
    <source>
        <dbReference type="PROSITE" id="PS50097"/>
    </source>
</evidence>
<gene>
    <name evidence="9" type="primary">LOC34623129</name>
</gene>
<sequence length="908" mass="96456">MKGALAIAEAAAESAAATPSEQQGLVEVQVGPRLFYATRKTLSKSPVLRRMIRGQEAKATRTPEGVGNNPTSGAPRLLLDCEPEVFSVVLSYLRTGEIDGSVLCGGRKPPGESCCGGVYEHTLRQEFRLLQLPWPRRCMRCVYLYNPQLYQQLPGGSGGSFLNEEAVINPEEMPACFIHPGRLQRATDTGPPIYTCCAREEGEIGCKAARHISTHDMGCPCEAGKQTWGTPNSPDQEQQRGLGQSLISQKPQQKPQQQQAAPQPSHREPFSGTSDSATFLESSRAPAGETAASSPTPSAASCPAELGRQGYVAAATATSPLALPLAGADVAAAGGGGGAEEVNWQKHTQQQQQELSWLGRSCPVLPYGAHPVPAAAEPGGHQLYSCYPYAAAPCQTSPGDEDEQQQQQTPVPLPYAVAVPHQYLIDRSVPGYNAGGPPLPGAHPLCAEEFWACEYMRMQQQQQQQLLMYCPFVCPYTCGSWDPLLPQVAKTQGGGTPSGAPGGPPGASGALLCSAGEASAHLESPGYLTRGEGPTGEQEPVGATLVGTLARPQPSGNPRQQCRWKRCPREAEHPDGALPCAGARSGGPSVCHAGSGDIEDVRELPGIHPTLKEGSGGTPLSRRACCERRGGGARGALGPTSKSIVAAAVALQGGSRTGVRENPTEAPQEREDALATVGESSNANAGGPNTERQPQPQQQEQPGLQEEHLEELKRQSEEQQEEQREGDQQQKQQDMQQYELMQQHSCSKPRAQARVTGAQGPQGSQAPNPLFKTRMCQLYKNGLCRLASRRCKFAHALRELRSTSDFYKTGLCAFWAAGFCRAGTQCRHAHGEEEMRGKGIRCAVEAGVVRAVECQAKASPGCDGSACCSASPPQEQEPSSCFPPASGVLPIPAQAQQPEVQQVEAESD</sequence>
<dbReference type="Gene3D" id="3.30.710.10">
    <property type="entry name" value="Potassium Channel Kv1.1, Chain A"/>
    <property type="match status" value="1"/>
</dbReference>
<evidence type="ECO:0000313" key="8">
    <source>
        <dbReference type="Proteomes" id="UP000515125"/>
    </source>
</evidence>
<organism evidence="8 9">
    <name type="scientific">Cyclospora cayetanensis</name>
    <dbReference type="NCBI Taxonomy" id="88456"/>
    <lineage>
        <taxon>Eukaryota</taxon>
        <taxon>Sar</taxon>
        <taxon>Alveolata</taxon>
        <taxon>Apicomplexa</taxon>
        <taxon>Conoidasida</taxon>
        <taxon>Coccidia</taxon>
        <taxon>Eucoccidiorida</taxon>
        <taxon>Eimeriorina</taxon>
        <taxon>Eimeriidae</taxon>
        <taxon>Cyclospora</taxon>
    </lineage>
</organism>
<accession>A0A6P6S1I4</accession>
<dbReference type="GeneID" id="34623129"/>
<dbReference type="PROSITE" id="PS50097">
    <property type="entry name" value="BTB"/>
    <property type="match status" value="1"/>
</dbReference>
<dbReference type="InterPro" id="IPR011333">
    <property type="entry name" value="SKP1/BTB/POZ_sf"/>
</dbReference>
<feature type="compositionally biased region" description="Basic and acidic residues" evidence="5">
    <location>
        <begin position="705"/>
        <end position="728"/>
    </location>
</feature>
<keyword evidence="2 4" id="KW-0863">Zinc-finger</keyword>
<dbReference type="SMART" id="SM00356">
    <property type="entry name" value="ZnF_C3H1"/>
    <property type="match status" value="2"/>
</dbReference>